<protein>
    <submittedName>
        <fullName evidence="3">Uncharacterized protein</fullName>
    </submittedName>
</protein>
<feature type="transmembrane region" description="Helical" evidence="2">
    <location>
        <begin position="44"/>
        <end position="62"/>
    </location>
</feature>
<reference evidence="4" key="2">
    <citation type="submission" date="2018-12" db="EMBL/GenBank/DDBJ databases">
        <title>Maribacter lutimaris sp. nov., isolated from marine sediment.</title>
        <authorList>
            <person name="Kim K.K."/>
        </authorList>
    </citation>
    <scope>NUCLEOTIDE SEQUENCE [LARGE SCALE GENOMIC DNA]</scope>
    <source>
        <strain evidence="4">PoM-212</strain>
    </source>
</reference>
<sequence>MSKKHLDKFFQEKFKGFEETPDDKVWVAIASSLDRKKKKRILPLWWRLAGVAAVVVFSFLLLNPFDTGNYPNVNSVTDTEQKESDDKLLKETIRAKDAVSSAPKDVNPSEIDTNTNSQPEGSIVKTDNSRSTPATNGGIRNAAKNETENISNQSKIADTEPGKKFNKSENLLSGNKTTGELKGKNQVADPSMDNPLVKPNTEAIAFKEETENNQSTVSEGKKSLYDEIQDQEEEEIAASKTSKNKWSAGPSIAPVYFDALGTGSPVSPMFSANAKSGNVNMSYGLSVAYEINPRLSIRSGVHKVDYGYDTNDVYFTSSISALSQNRISNINYAQTAENLVVSSSNAALNLDSKSFDVSARTANRSGVMAQQLGYLEVPVELSYALVNNKFGVHVIGGVSSLFLVENQVDLTSGSLTTQIGEANNVNDLNFSANFGIGLGYQFSQKLKLNIEPLFKYQLNTFSNVDGTFNPYTIGVYSGISFKF</sequence>
<evidence type="ECO:0000256" key="2">
    <source>
        <dbReference type="SAM" id="Phobius"/>
    </source>
</evidence>
<reference evidence="4" key="1">
    <citation type="submission" date="2018-08" db="EMBL/GenBank/DDBJ databases">
        <authorList>
            <person name="Khan S.A."/>
            <person name="J S.E."/>
        </authorList>
    </citation>
    <scope>NUCLEOTIDE SEQUENCE [LARGE SCALE GENOMIC DNA]</scope>
    <source>
        <strain evidence="4">PoM-212</strain>
    </source>
</reference>
<keyword evidence="2" id="KW-0812">Transmembrane</keyword>
<evidence type="ECO:0000313" key="3">
    <source>
        <dbReference type="EMBL" id="RRQ49974.1"/>
    </source>
</evidence>
<dbReference type="OrthoDB" id="1113942at2"/>
<evidence type="ECO:0000256" key="1">
    <source>
        <dbReference type="SAM" id="MobiDB-lite"/>
    </source>
</evidence>
<keyword evidence="2" id="KW-1133">Transmembrane helix</keyword>
<feature type="compositionally biased region" description="Basic and acidic residues" evidence="1">
    <location>
        <begin position="157"/>
        <end position="167"/>
    </location>
</feature>
<dbReference type="Proteomes" id="UP000286990">
    <property type="component" value="Unassembled WGS sequence"/>
</dbReference>
<comment type="caution">
    <text evidence="3">The sequence shown here is derived from an EMBL/GenBank/DDBJ whole genome shotgun (WGS) entry which is preliminary data.</text>
</comment>
<organism evidence="3 4">
    <name type="scientific">Maribacter algicola</name>
    <dbReference type="NCBI Taxonomy" id="2498892"/>
    <lineage>
        <taxon>Bacteria</taxon>
        <taxon>Pseudomonadati</taxon>
        <taxon>Bacteroidota</taxon>
        <taxon>Flavobacteriia</taxon>
        <taxon>Flavobacteriales</taxon>
        <taxon>Flavobacteriaceae</taxon>
        <taxon>Maribacter</taxon>
    </lineage>
</organism>
<dbReference type="InterPro" id="IPR011250">
    <property type="entry name" value="OMP/PagP_B-barrel"/>
</dbReference>
<keyword evidence="2" id="KW-0472">Membrane</keyword>
<dbReference type="RefSeq" id="WP_125221789.1">
    <property type="nucleotide sequence ID" value="NZ_QUSX01000001.1"/>
</dbReference>
<feature type="compositionally biased region" description="Polar residues" evidence="1">
    <location>
        <begin position="110"/>
        <end position="135"/>
    </location>
</feature>
<dbReference type="SUPFAM" id="SSF56925">
    <property type="entry name" value="OMPA-like"/>
    <property type="match status" value="1"/>
</dbReference>
<gene>
    <name evidence="3" type="ORF">DZC72_05165</name>
</gene>
<dbReference type="AlphaFoldDB" id="A0A426RM04"/>
<keyword evidence="4" id="KW-1185">Reference proteome</keyword>
<feature type="region of interest" description="Disordered" evidence="1">
    <location>
        <begin position="94"/>
        <end position="196"/>
    </location>
</feature>
<accession>A0A426RM04</accession>
<name>A0A426RM04_9FLAO</name>
<dbReference type="EMBL" id="QUSX01000001">
    <property type="protein sequence ID" value="RRQ49974.1"/>
    <property type="molecule type" value="Genomic_DNA"/>
</dbReference>
<evidence type="ECO:0000313" key="4">
    <source>
        <dbReference type="Proteomes" id="UP000286990"/>
    </source>
</evidence>
<feature type="compositionally biased region" description="Polar residues" evidence="1">
    <location>
        <begin position="168"/>
        <end position="178"/>
    </location>
</feature>
<proteinExistence type="predicted"/>